<sequence>MCPLRPDCKLRRHTDGFQQRTGPTVQISLPFVAIPNGDLQVLLLLASGFGPKDCPLA</sequence>
<dbReference type="KEGG" id="dsq:DICSQDRAFT_140460"/>
<dbReference type="GeneID" id="18835999"/>
<dbReference type="HOGENOM" id="CLU_2996475_0_0_1"/>
<dbReference type="RefSeq" id="XP_007369932.1">
    <property type="nucleotide sequence ID" value="XM_007369870.1"/>
</dbReference>
<name>R7SNK7_DICSQ</name>
<evidence type="ECO:0000313" key="2">
    <source>
        <dbReference type="Proteomes" id="UP000053319"/>
    </source>
</evidence>
<accession>R7SNK7</accession>
<dbReference type="AlphaFoldDB" id="R7SNK7"/>
<proteinExistence type="predicted"/>
<evidence type="ECO:0000313" key="1">
    <source>
        <dbReference type="EMBL" id="EJF57305.1"/>
    </source>
</evidence>
<gene>
    <name evidence="1" type="ORF">DICSQDRAFT_140460</name>
</gene>
<dbReference type="Proteomes" id="UP000053319">
    <property type="component" value="Unassembled WGS sequence"/>
</dbReference>
<dbReference type="EMBL" id="JH719453">
    <property type="protein sequence ID" value="EJF57305.1"/>
    <property type="molecule type" value="Genomic_DNA"/>
</dbReference>
<reference evidence="1 2" key="1">
    <citation type="journal article" date="2012" name="Science">
        <title>The Paleozoic origin of enzymatic lignin decomposition reconstructed from 31 fungal genomes.</title>
        <authorList>
            <person name="Floudas D."/>
            <person name="Binder M."/>
            <person name="Riley R."/>
            <person name="Barry K."/>
            <person name="Blanchette R.A."/>
            <person name="Henrissat B."/>
            <person name="Martinez A.T."/>
            <person name="Otillar R."/>
            <person name="Spatafora J.W."/>
            <person name="Yadav J.S."/>
            <person name="Aerts A."/>
            <person name="Benoit I."/>
            <person name="Boyd A."/>
            <person name="Carlson A."/>
            <person name="Copeland A."/>
            <person name="Coutinho P.M."/>
            <person name="de Vries R.P."/>
            <person name="Ferreira P."/>
            <person name="Findley K."/>
            <person name="Foster B."/>
            <person name="Gaskell J."/>
            <person name="Glotzer D."/>
            <person name="Gorecki P."/>
            <person name="Heitman J."/>
            <person name="Hesse C."/>
            <person name="Hori C."/>
            <person name="Igarashi K."/>
            <person name="Jurgens J.A."/>
            <person name="Kallen N."/>
            <person name="Kersten P."/>
            <person name="Kohler A."/>
            <person name="Kuees U."/>
            <person name="Kumar T.K.A."/>
            <person name="Kuo A."/>
            <person name="LaButti K."/>
            <person name="Larrondo L.F."/>
            <person name="Lindquist E."/>
            <person name="Ling A."/>
            <person name="Lombard V."/>
            <person name="Lucas S."/>
            <person name="Lundell T."/>
            <person name="Martin R."/>
            <person name="McLaughlin D.J."/>
            <person name="Morgenstern I."/>
            <person name="Morin E."/>
            <person name="Murat C."/>
            <person name="Nagy L.G."/>
            <person name="Nolan M."/>
            <person name="Ohm R.A."/>
            <person name="Patyshakuliyeva A."/>
            <person name="Rokas A."/>
            <person name="Ruiz-Duenas F.J."/>
            <person name="Sabat G."/>
            <person name="Salamov A."/>
            <person name="Samejima M."/>
            <person name="Schmutz J."/>
            <person name="Slot J.C."/>
            <person name="St John F."/>
            <person name="Stenlid J."/>
            <person name="Sun H."/>
            <person name="Sun S."/>
            <person name="Syed K."/>
            <person name="Tsang A."/>
            <person name="Wiebenga A."/>
            <person name="Young D."/>
            <person name="Pisabarro A."/>
            <person name="Eastwood D.C."/>
            <person name="Martin F."/>
            <person name="Cullen D."/>
            <person name="Grigoriev I.V."/>
            <person name="Hibbett D.S."/>
        </authorList>
    </citation>
    <scope>NUCLEOTIDE SEQUENCE [LARGE SCALE GENOMIC DNA]</scope>
    <source>
        <strain evidence="1 2">LYAD-421 SS1</strain>
    </source>
</reference>
<organism evidence="1 2">
    <name type="scientific">Dichomitus squalens (strain LYAD-421)</name>
    <name type="common">Western red white-rot fungus</name>
    <dbReference type="NCBI Taxonomy" id="732165"/>
    <lineage>
        <taxon>Eukaryota</taxon>
        <taxon>Fungi</taxon>
        <taxon>Dikarya</taxon>
        <taxon>Basidiomycota</taxon>
        <taxon>Agaricomycotina</taxon>
        <taxon>Agaricomycetes</taxon>
        <taxon>Polyporales</taxon>
        <taxon>Polyporaceae</taxon>
        <taxon>Dichomitus</taxon>
    </lineage>
</organism>
<protein>
    <submittedName>
        <fullName evidence="1">Uncharacterized protein</fullName>
    </submittedName>
</protein>